<dbReference type="Pfam" id="PF02624">
    <property type="entry name" value="YcaO"/>
    <property type="match status" value="1"/>
</dbReference>
<dbReference type="AlphaFoldDB" id="A0AAJ6APD8"/>
<dbReference type="Proteomes" id="UP001224674">
    <property type="component" value="Chromosome"/>
</dbReference>
<protein>
    <submittedName>
        <fullName evidence="2">YcaO-like family protein</fullName>
    </submittedName>
</protein>
<evidence type="ECO:0000313" key="2">
    <source>
        <dbReference type="EMBL" id="WGH93791.1"/>
    </source>
</evidence>
<accession>A0AAJ6APD8</accession>
<dbReference type="PANTHER" id="PTHR37809:SF1">
    <property type="entry name" value="RIBOSOMAL PROTEIN S12 METHYLTHIOTRANSFERASE ACCESSORY FACTOR YCAO"/>
    <property type="match status" value="1"/>
</dbReference>
<feature type="domain" description="YcaO" evidence="1">
    <location>
        <begin position="63"/>
        <end position="440"/>
    </location>
</feature>
<reference evidence="2 3" key="1">
    <citation type="submission" date="2023-03" db="EMBL/GenBank/DDBJ databases">
        <title>Complete genome sequences of several Auritidibacter ignavus strains isolated from ear infections.</title>
        <authorList>
            <person name="Baehr T."/>
            <person name="Baumhoegger A.M."/>
        </authorList>
    </citation>
    <scope>NUCLEOTIDE SEQUENCE [LARGE SCALE GENOMIC DNA]</scope>
    <source>
        <strain evidence="2 3">BABAE-6</strain>
    </source>
</reference>
<dbReference type="PANTHER" id="PTHR37809">
    <property type="entry name" value="RIBOSOMAL PROTEIN S12 METHYLTHIOTRANSFERASE ACCESSORY FACTOR YCAO"/>
    <property type="match status" value="1"/>
</dbReference>
<dbReference type="PROSITE" id="PS51664">
    <property type="entry name" value="YCAO"/>
    <property type="match status" value="1"/>
</dbReference>
<sequence>MSWTSLQEAERLTNVYDSDAVGIVRRLFHRLHDVDDLHAHSVGAYSAYAPVTIGAPCTRSNGGAGTSRAQARVAAIGETVERYSSAWLPHEELVRGSFEELQQDRHCLHPEEIQLFSDEQLDDPNFEFSRLGTHDVIEWVESQDVHTGRRTWIPAQLAFLNSSLATEHRIVHPTSNGLAFGSRHEEALCSAILELIERDAVMTAWYNRLTLPLIDIDSDSILKDYFDRHLRPSGLDISVVDLSILAGVPAAVSVVRNTHGETAPLGIGAAASSSPITAAIKAANEAVASRGWAALKQRQGTTLDPQSNWKQTINDFEDHIALYTNETMAERTRFLDSSQERVAVSEIASLQAEHPEDLYQQLAATLAGQGATVYSIDVSSPDVIEGGGAVIRAYSPQLQPLDVSYAARYLGGHRLRQRPVEVGLLTSPSDQFNDLPHPFP</sequence>
<gene>
    <name evidence="2" type="ORF">QDX21_03055</name>
</gene>
<dbReference type="InterPro" id="IPR027624">
    <property type="entry name" value="TOMM_cyclo_SagD"/>
</dbReference>
<dbReference type="RefSeq" id="WP_110110399.1">
    <property type="nucleotide sequence ID" value="NZ_CP122562.1"/>
</dbReference>
<dbReference type="NCBIfam" id="TIGR00702">
    <property type="entry name" value="YcaO-type kinase domain"/>
    <property type="match status" value="1"/>
</dbReference>
<name>A0AAJ6APD8_9MICC</name>
<dbReference type="InterPro" id="IPR003776">
    <property type="entry name" value="YcaO-like_dom"/>
</dbReference>
<dbReference type="NCBIfam" id="TIGR03604">
    <property type="entry name" value="TOMM_cyclo_SagD"/>
    <property type="match status" value="1"/>
</dbReference>
<evidence type="ECO:0000259" key="1">
    <source>
        <dbReference type="PROSITE" id="PS51664"/>
    </source>
</evidence>
<proteinExistence type="predicted"/>
<dbReference type="Gene3D" id="3.30.1330.230">
    <property type="match status" value="1"/>
</dbReference>
<evidence type="ECO:0000313" key="3">
    <source>
        <dbReference type="Proteomes" id="UP001224674"/>
    </source>
</evidence>
<dbReference type="EMBL" id="CP122566">
    <property type="protein sequence ID" value="WGH93791.1"/>
    <property type="molecule type" value="Genomic_DNA"/>
</dbReference>
<dbReference type="Gene3D" id="3.30.40.250">
    <property type="match status" value="1"/>
</dbReference>
<organism evidence="2 3">
    <name type="scientific">Auritidibacter ignavus</name>
    <dbReference type="NCBI Taxonomy" id="678932"/>
    <lineage>
        <taxon>Bacteria</taxon>
        <taxon>Bacillati</taxon>
        <taxon>Actinomycetota</taxon>
        <taxon>Actinomycetes</taxon>
        <taxon>Micrococcales</taxon>
        <taxon>Micrococcaceae</taxon>
        <taxon>Auritidibacter</taxon>
    </lineage>
</organism>
<keyword evidence="3" id="KW-1185">Reference proteome</keyword>
<dbReference type="Gene3D" id="3.30.160.660">
    <property type="match status" value="1"/>
</dbReference>